<reference evidence="3 4" key="1">
    <citation type="submission" date="2019-11" db="EMBL/GenBank/DDBJ databases">
        <title>Pedobacter sp. HMF7647 Genome sequencing and assembly.</title>
        <authorList>
            <person name="Kang H."/>
            <person name="Kim H."/>
            <person name="Joh K."/>
        </authorList>
    </citation>
    <scope>NUCLEOTIDE SEQUENCE [LARGE SCALE GENOMIC DNA]</scope>
    <source>
        <strain evidence="3 4">HMF7647</strain>
    </source>
</reference>
<dbReference type="PANTHER" id="PTHR40940">
    <property type="entry name" value="PROTEIN BATD-RELATED"/>
    <property type="match status" value="1"/>
</dbReference>
<evidence type="ECO:0000256" key="2">
    <source>
        <dbReference type="SAM" id="SignalP"/>
    </source>
</evidence>
<proteinExistence type="predicted"/>
<feature type="transmembrane region" description="Helical" evidence="1">
    <location>
        <begin position="306"/>
        <end position="327"/>
    </location>
</feature>
<sequence>MVIKRLILIIFFCRTMACFAQIHCFARAEMDKRSVYVQQPFKVTYTIMTETWFTAPVDWDDLQIPNAFIIPFDRTMPGMFDVNGKQFAGIQFYFIVFPYKPGHFTLPAINIVATTPPVGESVAKKINIKTQQLSYVVKPLPGGSKSSEWLVAKDVAITQSWNRSLKNLKVGDVLKRTIVINARGTLPQFIPELKKDSLDWASAYPGPASLEDTRDEYDANGRRTETVTYLLEKEGNFTFPSVSLRWWNPVAGRMYARGTGVVNIRVGPNPNLGMLKTLKDSLNASQTPAAVAVAKKGPYLIMGIPWYWFLLYTLAFLAIGYLLITMFGRLYRFIRRRYQEYTSSEVYWFRKFEKSSLLLPALLSNLYAWWDRFKPAGSSSSLIRETGVYMDISVDENLEKYYKQAFGSSRREVTGEPSFKKEVGSFRKELRKKEKKSEGVLNENQQMWKC</sequence>
<dbReference type="AlphaFoldDB" id="A0A7K1YF63"/>
<keyword evidence="1" id="KW-0472">Membrane</keyword>
<feature type="chain" id="PRO_5029655045" description="Protein BatD" evidence="2">
    <location>
        <begin position="21"/>
        <end position="450"/>
    </location>
</feature>
<evidence type="ECO:0008006" key="5">
    <source>
        <dbReference type="Google" id="ProtNLM"/>
    </source>
</evidence>
<organism evidence="3 4">
    <name type="scientific">Hufsiella arboris</name>
    <dbReference type="NCBI Taxonomy" id="2695275"/>
    <lineage>
        <taxon>Bacteria</taxon>
        <taxon>Pseudomonadati</taxon>
        <taxon>Bacteroidota</taxon>
        <taxon>Sphingobacteriia</taxon>
        <taxon>Sphingobacteriales</taxon>
        <taxon>Sphingobacteriaceae</taxon>
        <taxon>Hufsiella</taxon>
    </lineage>
</organism>
<gene>
    <name evidence="3" type="ORF">GS399_19955</name>
</gene>
<comment type="caution">
    <text evidence="3">The sequence shown here is derived from an EMBL/GenBank/DDBJ whole genome shotgun (WGS) entry which is preliminary data.</text>
</comment>
<keyword evidence="4" id="KW-1185">Reference proteome</keyword>
<keyword evidence="2" id="KW-0732">Signal</keyword>
<evidence type="ECO:0000313" key="4">
    <source>
        <dbReference type="Proteomes" id="UP000466586"/>
    </source>
</evidence>
<name>A0A7K1YF63_9SPHI</name>
<dbReference type="InterPro" id="IPR025738">
    <property type="entry name" value="BatD"/>
</dbReference>
<keyword evidence="1" id="KW-1133">Transmembrane helix</keyword>
<dbReference type="PANTHER" id="PTHR40940:SF1">
    <property type="entry name" value="PROTEIN BATD"/>
    <property type="match status" value="1"/>
</dbReference>
<dbReference type="EMBL" id="WVHT01000016">
    <property type="protein sequence ID" value="MXV53247.1"/>
    <property type="molecule type" value="Genomic_DNA"/>
</dbReference>
<protein>
    <recommendedName>
        <fullName evidence="5">Protein BatD</fullName>
    </recommendedName>
</protein>
<keyword evidence="1" id="KW-0812">Transmembrane</keyword>
<evidence type="ECO:0000256" key="1">
    <source>
        <dbReference type="SAM" id="Phobius"/>
    </source>
</evidence>
<accession>A0A7K1YF63</accession>
<feature type="signal peptide" evidence="2">
    <location>
        <begin position="1"/>
        <end position="20"/>
    </location>
</feature>
<dbReference type="Proteomes" id="UP000466586">
    <property type="component" value="Unassembled WGS sequence"/>
</dbReference>
<evidence type="ECO:0000313" key="3">
    <source>
        <dbReference type="EMBL" id="MXV53247.1"/>
    </source>
</evidence>
<dbReference type="RefSeq" id="WP_160846426.1">
    <property type="nucleotide sequence ID" value="NZ_WVHT01000016.1"/>
</dbReference>